<dbReference type="RefSeq" id="YP_004347056.1">
    <property type="nucleotide sequence ID" value="NC_015326.1"/>
</dbReference>
<dbReference type="KEGG" id="vg:10399676"/>
<name>F2WL21_9VIRU</name>
<dbReference type="Proteomes" id="UP000203366">
    <property type="component" value="Segment"/>
</dbReference>
<evidence type="ECO:0000313" key="1">
    <source>
        <dbReference type="EMBL" id="AEA06944.1"/>
    </source>
</evidence>
<dbReference type="GeneID" id="10399676"/>
<dbReference type="EMBL" id="HQ113105">
    <property type="protein sequence ID" value="AEA06944.1"/>
    <property type="molecule type" value="Genomic_DNA"/>
</dbReference>
<gene>
    <name evidence="1" type="ORF">LAU_0091</name>
</gene>
<protein>
    <submittedName>
        <fullName evidence="1">Uncharacterized protein</fullName>
    </submittedName>
</protein>
<accession>F2WL21</accession>
<evidence type="ECO:0000313" key="2">
    <source>
        <dbReference type="Proteomes" id="UP000203366"/>
    </source>
</evidence>
<proteinExistence type="predicted"/>
<sequence>MSSIYLDVVLTALKKKYLIDFRGQQRSREIGGGCKAVEVSIFMKDPYSPVLH</sequence>
<reference evidence="1 2" key="1">
    <citation type="journal article" date="2011" name="Environ. Microbiol.">
        <title>Lausannevirus, a giant amoebal virus encoding histone doublets.</title>
        <authorList>
            <person name="Thomas V."/>
            <person name="Bertelli C."/>
            <person name="Collyn F."/>
            <person name="Casson N."/>
            <person name="Telenti A."/>
            <person name="Goesmann A."/>
            <person name="Croxatto A."/>
            <person name="Greub G."/>
        </authorList>
    </citation>
    <scope>NUCLEOTIDE SEQUENCE [LARGE SCALE GENOMIC DNA]</scope>
    <source>
        <strain evidence="1">7715</strain>
    </source>
</reference>
<keyword evidence="2" id="KW-1185">Reference proteome</keyword>
<organism evidence="1 2">
    <name type="scientific">Lausannevirus</name>
    <dbReference type="NCBI Taxonomy" id="999883"/>
    <lineage>
        <taxon>Viruses</taxon>
        <taxon>Varidnaviria</taxon>
        <taxon>Bamfordvirae</taxon>
        <taxon>Nucleocytoviricota</taxon>
        <taxon>Megaviricetes</taxon>
        <taxon>Pimascovirales</taxon>
        <taxon>Pimascovirales incertae sedis</taxon>
        <taxon>Marseilleviridae</taxon>
        <taxon>Losannavirus</taxon>
        <taxon>Losannavirus lausannense</taxon>
    </lineage>
</organism>